<keyword evidence="7" id="KW-0999">Mitochondrion inner membrane</keyword>
<evidence type="ECO:0000256" key="1">
    <source>
        <dbReference type="ARBA" id="ARBA00002238"/>
    </source>
</evidence>
<feature type="transmembrane region" description="Helical" evidence="13">
    <location>
        <begin position="364"/>
        <end position="386"/>
    </location>
</feature>
<gene>
    <name evidence="14" type="ORF">K402DRAFT_335725</name>
</gene>
<dbReference type="SUPFAM" id="SSF103506">
    <property type="entry name" value="Mitochondrial carrier"/>
    <property type="match status" value="1"/>
</dbReference>
<dbReference type="Pfam" id="PF00153">
    <property type="entry name" value="Mito_carr"/>
    <property type="match status" value="4"/>
</dbReference>
<dbReference type="OrthoDB" id="270584at2759"/>
<comment type="subcellular location">
    <subcellularLocation>
        <location evidence="2">Mitochondrion inner membrane</location>
        <topology evidence="2">Multi-pass membrane protein</topology>
    </subcellularLocation>
</comment>
<reference evidence="14" key="1">
    <citation type="journal article" date="2020" name="Stud. Mycol.">
        <title>101 Dothideomycetes genomes: a test case for predicting lifestyles and emergence of pathogens.</title>
        <authorList>
            <person name="Haridas S."/>
            <person name="Albert R."/>
            <person name="Binder M."/>
            <person name="Bloem J."/>
            <person name="Labutti K."/>
            <person name="Salamov A."/>
            <person name="Andreopoulos B."/>
            <person name="Baker S."/>
            <person name="Barry K."/>
            <person name="Bills G."/>
            <person name="Bluhm B."/>
            <person name="Cannon C."/>
            <person name="Castanera R."/>
            <person name="Culley D."/>
            <person name="Daum C."/>
            <person name="Ezra D."/>
            <person name="Gonzalez J."/>
            <person name="Henrissat B."/>
            <person name="Kuo A."/>
            <person name="Liang C."/>
            <person name="Lipzen A."/>
            <person name="Lutzoni F."/>
            <person name="Magnuson J."/>
            <person name="Mondo S."/>
            <person name="Nolan M."/>
            <person name="Ohm R."/>
            <person name="Pangilinan J."/>
            <person name="Park H.-J."/>
            <person name="Ramirez L."/>
            <person name="Alfaro M."/>
            <person name="Sun H."/>
            <person name="Tritt A."/>
            <person name="Yoshinaga Y."/>
            <person name="Zwiers L.-H."/>
            <person name="Turgeon B."/>
            <person name="Goodwin S."/>
            <person name="Spatafora J."/>
            <person name="Crous P."/>
            <person name="Grigoriev I."/>
        </authorList>
    </citation>
    <scope>NUCLEOTIDE SEQUENCE</scope>
    <source>
        <strain evidence="14">CBS 113979</strain>
    </source>
</reference>
<dbReference type="Gene3D" id="1.50.40.10">
    <property type="entry name" value="Mitochondrial carrier domain"/>
    <property type="match status" value="1"/>
</dbReference>
<evidence type="ECO:0000313" key="14">
    <source>
        <dbReference type="EMBL" id="KAF1984775.1"/>
    </source>
</evidence>
<sequence length="395" mass="42933">MSIAQHHAPGGRILNDAIRSVDREGGPVSHTAPVPATKTKISDNKSLNYMVRSGLAGGMAGCAAKTVVAPLDRVKILFQTSNPQFAKYSGTSFGFWQALRGITAADGASGLFRGHSATLLRIFPYAGIKFLAYEQIRTRVISSKEQETHLRRFASGAIAGCVSVFFTYPLEVIRVRLAFETKREGRSSFSTICKNIYYEHPRLPSVPSVPNIDTSSAIRAASSTADAATANLTQKLQEVIPRHGLANFFRGFTPTLWGMLPYAGSSFLAHDSMGDVLRNPSLDKRLATTIPGTENLARNKPRQLRAWAELTAGGIAGVVSQTVSYPLEVIRRRMQVGGVVGDGRRLRMGETAAAIWKERGARGFFVGLGIGYIKIVPMAATSFFVYERGKHWLGI</sequence>
<evidence type="ECO:0000313" key="15">
    <source>
        <dbReference type="Proteomes" id="UP000800041"/>
    </source>
</evidence>
<name>A0A6G1GV20_9PEZI</name>
<organism evidence="14 15">
    <name type="scientific">Aulographum hederae CBS 113979</name>
    <dbReference type="NCBI Taxonomy" id="1176131"/>
    <lineage>
        <taxon>Eukaryota</taxon>
        <taxon>Fungi</taxon>
        <taxon>Dikarya</taxon>
        <taxon>Ascomycota</taxon>
        <taxon>Pezizomycotina</taxon>
        <taxon>Dothideomycetes</taxon>
        <taxon>Pleosporomycetidae</taxon>
        <taxon>Aulographales</taxon>
        <taxon>Aulographaceae</taxon>
    </lineage>
</organism>
<evidence type="ECO:0000256" key="10">
    <source>
        <dbReference type="ARBA" id="ARBA00023136"/>
    </source>
</evidence>
<evidence type="ECO:0000256" key="8">
    <source>
        <dbReference type="ARBA" id="ARBA00022989"/>
    </source>
</evidence>
<comment type="similarity">
    <text evidence="12">Belongs to the mitochondrial carrier (TC 2.A.29) family.</text>
</comment>
<dbReference type="PRINTS" id="PR00926">
    <property type="entry name" value="MITOCARRIER"/>
</dbReference>
<dbReference type="Proteomes" id="UP000800041">
    <property type="component" value="Unassembled WGS sequence"/>
</dbReference>
<keyword evidence="9" id="KW-0496">Mitochondrion</keyword>
<keyword evidence="10 11" id="KW-0472">Membrane</keyword>
<evidence type="ECO:0000256" key="9">
    <source>
        <dbReference type="ARBA" id="ARBA00023128"/>
    </source>
</evidence>
<evidence type="ECO:0000256" key="11">
    <source>
        <dbReference type="PROSITE-ProRule" id="PRU00282"/>
    </source>
</evidence>
<evidence type="ECO:0000256" key="7">
    <source>
        <dbReference type="ARBA" id="ARBA00022792"/>
    </source>
</evidence>
<dbReference type="InterPro" id="IPR023395">
    <property type="entry name" value="MCP_dom_sf"/>
</dbReference>
<keyword evidence="15" id="KW-1185">Reference proteome</keyword>
<keyword evidence="6" id="KW-0677">Repeat</keyword>
<dbReference type="InterPro" id="IPR018108">
    <property type="entry name" value="MCP_transmembrane"/>
</dbReference>
<evidence type="ECO:0000256" key="4">
    <source>
        <dbReference type="ARBA" id="ARBA00022448"/>
    </source>
</evidence>
<evidence type="ECO:0000256" key="3">
    <source>
        <dbReference type="ARBA" id="ARBA00021935"/>
    </source>
</evidence>
<evidence type="ECO:0000256" key="13">
    <source>
        <dbReference type="SAM" id="Phobius"/>
    </source>
</evidence>
<evidence type="ECO:0000256" key="5">
    <source>
        <dbReference type="ARBA" id="ARBA00022692"/>
    </source>
</evidence>
<feature type="repeat" description="Solcar" evidence="11">
    <location>
        <begin position="48"/>
        <end position="139"/>
    </location>
</feature>
<proteinExistence type="inferred from homology"/>
<keyword evidence="8 13" id="KW-1133">Transmembrane helix</keyword>
<keyword evidence="4 12" id="KW-0813">Transport</keyword>
<dbReference type="EMBL" id="ML977166">
    <property type="protein sequence ID" value="KAF1984775.1"/>
    <property type="molecule type" value="Genomic_DNA"/>
</dbReference>
<protein>
    <recommendedName>
        <fullName evidence="3">Mitochondrial thiamine pyrophosphate carrier 1</fullName>
    </recommendedName>
</protein>
<dbReference type="GO" id="GO:0005743">
    <property type="term" value="C:mitochondrial inner membrane"/>
    <property type="evidence" value="ECO:0007669"/>
    <property type="project" value="UniProtKB-SubCell"/>
</dbReference>
<feature type="repeat" description="Solcar" evidence="11">
    <location>
        <begin position="304"/>
        <end position="392"/>
    </location>
</feature>
<accession>A0A6G1GV20</accession>
<dbReference type="GO" id="GO:0055085">
    <property type="term" value="P:transmembrane transport"/>
    <property type="evidence" value="ECO:0007669"/>
    <property type="project" value="InterPro"/>
</dbReference>
<comment type="function">
    <text evidence="1">Mitochondrial transporter that mediates uptake of thiamine pyrophosphate (ThPP) into mitochondria.</text>
</comment>
<dbReference type="AlphaFoldDB" id="A0A6G1GV20"/>
<dbReference type="PANTHER" id="PTHR24089">
    <property type="entry name" value="SOLUTE CARRIER FAMILY 25"/>
    <property type="match status" value="1"/>
</dbReference>
<dbReference type="PROSITE" id="PS50920">
    <property type="entry name" value="SOLCAR"/>
    <property type="match status" value="3"/>
</dbReference>
<keyword evidence="5 11" id="KW-0812">Transmembrane</keyword>
<evidence type="ECO:0000256" key="12">
    <source>
        <dbReference type="RuleBase" id="RU000488"/>
    </source>
</evidence>
<feature type="repeat" description="Solcar" evidence="11">
    <location>
        <begin position="147"/>
        <end position="276"/>
    </location>
</feature>
<evidence type="ECO:0000256" key="6">
    <source>
        <dbReference type="ARBA" id="ARBA00022737"/>
    </source>
</evidence>
<evidence type="ECO:0000256" key="2">
    <source>
        <dbReference type="ARBA" id="ARBA00004448"/>
    </source>
</evidence>
<dbReference type="InterPro" id="IPR002067">
    <property type="entry name" value="MCP"/>
</dbReference>